<gene>
    <name evidence="8" type="ORF">QQZ08_007392</name>
</gene>
<accession>A0ABR1HYR9</accession>
<feature type="transmembrane region" description="Helical" evidence="6">
    <location>
        <begin position="40"/>
        <end position="63"/>
    </location>
</feature>
<dbReference type="PANTHER" id="PTHR33048">
    <property type="entry name" value="PTH11-LIKE INTEGRAL MEMBRANE PROTEIN (AFU_ORTHOLOGUE AFUA_5G11245)"/>
    <property type="match status" value="1"/>
</dbReference>
<comment type="subcellular location">
    <subcellularLocation>
        <location evidence="1">Membrane</location>
        <topology evidence="1">Multi-pass membrane protein</topology>
    </subcellularLocation>
</comment>
<comment type="similarity">
    <text evidence="5">Belongs to the SAT4 family.</text>
</comment>
<feature type="domain" description="Rhodopsin" evidence="7">
    <location>
        <begin position="21"/>
        <end position="163"/>
    </location>
</feature>
<keyword evidence="4 6" id="KW-0472">Membrane</keyword>
<reference evidence="8 9" key="1">
    <citation type="journal article" date="2025" name="Microbiol. Resour. Announc.">
        <title>Draft genome sequences for Neonectria magnoliae and Neonectria punicea, canker pathogens of Liriodendron tulipifera and Acer saccharum in West Virginia.</title>
        <authorList>
            <person name="Petronek H.M."/>
            <person name="Kasson M.T."/>
            <person name="Metheny A.M."/>
            <person name="Stauder C.M."/>
            <person name="Lovett B."/>
            <person name="Lynch S.C."/>
            <person name="Garnas J.R."/>
            <person name="Kasson L.R."/>
            <person name="Stajich J.E."/>
        </authorList>
    </citation>
    <scope>NUCLEOTIDE SEQUENCE [LARGE SCALE GENOMIC DNA]</scope>
    <source>
        <strain evidence="8 9">NRRL 64651</strain>
    </source>
</reference>
<evidence type="ECO:0000256" key="4">
    <source>
        <dbReference type="ARBA" id="ARBA00023136"/>
    </source>
</evidence>
<evidence type="ECO:0000256" key="5">
    <source>
        <dbReference type="ARBA" id="ARBA00038359"/>
    </source>
</evidence>
<evidence type="ECO:0000259" key="7">
    <source>
        <dbReference type="Pfam" id="PF20684"/>
    </source>
</evidence>
<name>A0ABR1HYR9_9HYPO</name>
<dbReference type="InterPro" id="IPR052337">
    <property type="entry name" value="SAT4-like"/>
</dbReference>
<evidence type="ECO:0000313" key="9">
    <source>
        <dbReference type="Proteomes" id="UP001498421"/>
    </source>
</evidence>
<protein>
    <recommendedName>
        <fullName evidence="7">Rhodopsin domain-containing protein</fullName>
    </recommendedName>
</protein>
<feature type="transmembrane region" description="Helical" evidence="6">
    <location>
        <begin position="6"/>
        <end position="25"/>
    </location>
</feature>
<evidence type="ECO:0000256" key="3">
    <source>
        <dbReference type="ARBA" id="ARBA00022989"/>
    </source>
</evidence>
<feature type="transmembrane region" description="Helical" evidence="6">
    <location>
        <begin position="131"/>
        <end position="152"/>
    </location>
</feature>
<evidence type="ECO:0000256" key="6">
    <source>
        <dbReference type="SAM" id="Phobius"/>
    </source>
</evidence>
<dbReference type="Pfam" id="PF20684">
    <property type="entry name" value="Fung_rhodopsin"/>
    <property type="match status" value="1"/>
</dbReference>
<comment type="caution">
    <text evidence="8">The sequence shown here is derived from an EMBL/GenBank/DDBJ whole genome shotgun (WGS) entry which is preliminary data.</text>
</comment>
<keyword evidence="3 6" id="KW-1133">Transmembrane helix</keyword>
<keyword evidence="2 6" id="KW-0812">Transmembrane</keyword>
<dbReference type="EMBL" id="JAZAVK010000071">
    <property type="protein sequence ID" value="KAK7426082.1"/>
    <property type="molecule type" value="Genomic_DNA"/>
</dbReference>
<proteinExistence type="inferred from homology"/>
<dbReference type="Proteomes" id="UP001498421">
    <property type="component" value="Unassembled WGS sequence"/>
</dbReference>
<dbReference type="InterPro" id="IPR049326">
    <property type="entry name" value="Rhodopsin_dom_fungi"/>
</dbReference>
<organism evidence="8 9">
    <name type="scientific">Neonectria magnoliae</name>
    <dbReference type="NCBI Taxonomy" id="2732573"/>
    <lineage>
        <taxon>Eukaryota</taxon>
        <taxon>Fungi</taxon>
        <taxon>Dikarya</taxon>
        <taxon>Ascomycota</taxon>
        <taxon>Pezizomycotina</taxon>
        <taxon>Sordariomycetes</taxon>
        <taxon>Hypocreomycetidae</taxon>
        <taxon>Hypocreales</taxon>
        <taxon>Nectriaceae</taxon>
        <taxon>Neonectria</taxon>
    </lineage>
</organism>
<dbReference type="PANTHER" id="PTHR33048:SF2">
    <property type="entry name" value="SRPK"/>
    <property type="match status" value="1"/>
</dbReference>
<evidence type="ECO:0000256" key="1">
    <source>
        <dbReference type="ARBA" id="ARBA00004141"/>
    </source>
</evidence>
<feature type="transmembrane region" description="Helical" evidence="6">
    <location>
        <begin position="97"/>
        <end position="119"/>
    </location>
</feature>
<evidence type="ECO:0000256" key="2">
    <source>
        <dbReference type="ARBA" id="ARBA00022692"/>
    </source>
</evidence>
<keyword evidence="9" id="KW-1185">Reference proteome</keyword>
<sequence>MSNFTIEAFTLLGVGLAILGLRVYARIGAVGIRRLESDDYLMAVAAVLYSAETVLAYAVGAYWNGLANNSMTDEQRDALDPTSQEYLLRINGSKNQVAGWAVYVTLLWTLKAAMCAFYLRLTEGLDNYRSRIFAGFGLIFVSWVAVLLSILLGCQPLSNYWQVSPDPGSKLIAELR</sequence>
<evidence type="ECO:0000313" key="8">
    <source>
        <dbReference type="EMBL" id="KAK7426082.1"/>
    </source>
</evidence>